<dbReference type="EMBL" id="CP045913">
    <property type="protein sequence ID" value="QGH62031.1"/>
    <property type="molecule type" value="Genomic_DNA"/>
</dbReference>
<protein>
    <submittedName>
        <fullName evidence="1">Uncharacterized protein</fullName>
    </submittedName>
</protein>
<dbReference type="AlphaFoldDB" id="A0A5Q2VEN7"/>
<gene>
    <name evidence="1" type="ORF">GHV41_14890</name>
</gene>
<evidence type="ECO:0000313" key="2">
    <source>
        <dbReference type="Proteomes" id="UP000381260"/>
    </source>
</evidence>
<dbReference type="Proteomes" id="UP000381260">
    <property type="component" value="Chromosome"/>
</dbReference>
<sequence>MEATFSELLNSLRENSLVKISHKLVFFTLQHAILGIKYVNNHTAGRVCCLKKIILPFLQSEKRGCLDEDYAATWHCAQQERKYSIKLAKLIMQHYH</sequence>
<proteinExistence type="predicted"/>
<dbReference type="RefSeq" id="WP_153859063.1">
    <property type="nucleotide sequence ID" value="NZ_CP045913.1"/>
</dbReference>
<name>A0A5Q2VEN7_SERPR</name>
<organism evidence="1 2">
    <name type="scientific">Serratia proteamaculans</name>
    <dbReference type="NCBI Taxonomy" id="28151"/>
    <lineage>
        <taxon>Bacteria</taxon>
        <taxon>Pseudomonadati</taxon>
        <taxon>Pseudomonadota</taxon>
        <taxon>Gammaproteobacteria</taxon>
        <taxon>Enterobacterales</taxon>
        <taxon>Yersiniaceae</taxon>
        <taxon>Serratia</taxon>
    </lineage>
</organism>
<evidence type="ECO:0000313" key="1">
    <source>
        <dbReference type="EMBL" id="QGH62031.1"/>
    </source>
</evidence>
<reference evidence="1 2" key="1">
    <citation type="submission" date="2019-11" db="EMBL/GenBank/DDBJ databases">
        <title>The Phosphoenolpyruvate Phosphotransferase System Regulates Serratia proteamaculans 336X Biofilm Formation and Wheat Roots colonization.</title>
        <authorList>
            <person name="Liu F."/>
        </authorList>
    </citation>
    <scope>NUCLEOTIDE SEQUENCE [LARGE SCALE GENOMIC DNA]</scope>
    <source>
        <strain evidence="1 2">336X</strain>
    </source>
</reference>
<accession>A0A5Q2VEN7</accession>